<evidence type="ECO:0000256" key="1">
    <source>
        <dbReference type="SAM" id="MobiDB-lite"/>
    </source>
</evidence>
<dbReference type="InterPro" id="IPR011047">
    <property type="entry name" value="Quinoprotein_ADH-like_sf"/>
</dbReference>
<gene>
    <name evidence="4" type="ORF">H0N91_19855</name>
</gene>
<feature type="transmembrane region" description="Helical" evidence="2">
    <location>
        <begin position="829"/>
        <end position="850"/>
    </location>
</feature>
<keyword evidence="2" id="KW-0472">Membrane</keyword>
<keyword evidence="2" id="KW-0812">Transmembrane</keyword>
<name>A0A853JVD8_9FIRM</name>
<proteinExistence type="predicted"/>
<accession>A0A853JVD8</accession>
<dbReference type="EMBL" id="JACCKS010000043">
    <property type="protein sequence ID" value="NZA40319.1"/>
    <property type="molecule type" value="Genomic_DNA"/>
</dbReference>
<comment type="caution">
    <text evidence="4">The sequence shown here is derived from an EMBL/GenBank/DDBJ whole genome shotgun (WGS) entry which is preliminary data.</text>
</comment>
<dbReference type="InterPro" id="IPR002372">
    <property type="entry name" value="PQQ_rpt_dom"/>
</dbReference>
<dbReference type="Gene3D" id="2.140.10.10">
    <property type="entry name" value="Quinoprotein alcohol dehydrogenase-like superfamily"/>
    <property type="match status" value="1"/>
</dbReference>
<dbReference type="InterPro" id="IPR018391">
    <property type="entry name" value="PQQ_b-propeller_rpt"/>
</dbReference>
<reference evidence="4 5" key="1">
    <citation type="submission" date="2020-07" db="EMBL/GenBank/DDBJ databases">
        <title>Organ Donor 1.</title>
        <authorList>
            <person name="Marsh A.J."/>
            <person name="Azcarate-Peril M.A."/>
        </authorList>
    </citation>
    <scope>NUCLEOTIDE SEQUENCE [LARGE SCALE GENOMIC DNA]</scope>
    <source>
        <strain evidence="4 5">AMC0717</strain>
    </source>
</reference>
<dbReference type="PANTHER" id="PTHR34512">
    <property type="entry name" value="CELL SURFACE PROTEIN"/>
    <property type="match status" value="1"/>
</dbReference>
<feature type="non-terminal residue" evidence="4">
    <location>
        <position position="1"/>
    </location>
</feature>
<dbReference type="Gene3D" id="2.130.10.10">
    <property type="entry name" value="YVTN repeat-like/Quinoprotein amine dehydrogenase"/>
    <property type="match status" value="1"/>
</dbReference>
<evidence type="ECO:0000259" key="3">
    <source>
        <dbReference type="Pfam" id="PF13360"/>
    </source>
</evidence>
<protein>
    <submittedName>
        <fullName evidence="4">PQQ-binding-like beta-propeller repeat protein</fullName>
    </submittedName>
</protein>
<evidence type="ECO:0000313" key="5">
    <source>
        <dbReference type="Proteomes" id="UP000586254"/>
    </source>
</evidence>
<evidence type="ECO:0000256" key="2">
    <source>
        <dbReference type="SAM" id="Phobius"/>
    </source>
</evidence>
<dbReference type="Pfam" id="PF13360">
    <property type="entry name" value="PQQ_2"/>
    <property type="match status" value="1"/>
</dbReference>
<dbReference type="SMART" id="SM00564">
    <property type="entry name" value="PQQ"/>
    <property type="match status" value="5"/>
</dbReference>
<sequence length="854" mass="91664">KMENFKSAGLRRWLSILLIIVLVWASCGSLTNVSATENAVGETGITVENEKTEKLPEGTAKPVSVTEDTAQAVLEEPPADQDQAVNVAAPETEAVEHSASALPAYSSFWPSFRKDNANVGVVGVKTARSASEVQEKWSTELAKSWTDGSLGAPIIVDDYIYVSVGKRIVKLNRGTGEVVAEGTMAAKTGFFSFSAYGDGMIFVPIGSGMLQAFNADTLEALWQTAPDGNQPIAPVIYDEGRVYMGTSSASGKAGNFFCVDVTDEDQAKTDEVKDYLWNDPDSACYWAGGAIAGNAVLYGNDAGLLQSRDKATGELIDSYQAESNIRCSIVYDRGNSTAYFTAKEAKKVYAIRVNENGSFDKSTVRTGLVNGLTTTSPVVYNGRVYVTAGTMTDSNGGLNVYDAETLDHIYTADLGGISQSSPLLTSAYATEENKQTVYLYVGLNNANGEMKVIKDFEGNTEPLVESFYIPENKQYCTASFICDAEGTIYYRNDGGYLTALGCEAGVQQAAADRVIAQIDALGQITSWDQKGEVEAARTAFDSLSKEEQILVTNLDKLEAAEAQLEALRPAGGTVTIDVERFTIGQGFYKEPVHLTFYQDETAFDAMKRFIGEENCVIETQYQYLSGIKNADTGEVRVPDYIKTLGGPNTEEAIAFGGNADGTLGQYSYSNEAGWMYYINNADPSKAMTDYDLKDGDVMRIQFSLYGYGVDLSGRPYGETLAEGEQAQTVKIANKDGLLKALADVNSSEKREELLRDKAVKAAYDKAIEVAANMTATQEETDAAAKALADALAAAGSGPEDQKPEEQNKDGQGQVEKDKNVHTGLAGDPMTGGLAAIGLLAVISLAGTLVLKKNR</sequence>
<feature type="region of interest" description="Disordered" evidence="1">
    <location>
        <begin position="793"/>
        <end position="825"/>
    </location>
</feature>
<organism evidence="4 5">
    <name type="scientific">Eubacterium callanderi</name>
    <dbReference type="NCBI Taxonomy" id="53442"/>
    <lineage>
        <taxon>Bacteria</taxon>
        <taxon>Bacillati</taxon>
        <taxon>Bacillota</taxon>
        <taxon>Clostridia</taxon>
        <taxon>Eubacteriales</taxon>
        <taxon>Eubacteriaceae</taxon>
        <taxon>Eubacterium</taxon>
    </lineage>
</organism>
<dbReference type="Proteomes" id="UP000586254">
    <property type="component" value="Unassembled WGS sequence"/>
</dbReference>
<evidence type="ECO:0000313" key="4">
    <source>
        <dbReference type="EMBL" id="NZA40319.1"/>
    </source>
</evidence>
<keyword evidence="2" id="KW-1133">Transmembrane helix</keyword>
<feature type="domain" description="Pyrrolo-quinoline quinone repeat" evidence="3">
    <location>
        <begin position="135"/>
        <end position="250"/>
    </location>
</feature>
<dbReference type="SUPFAM" id="SSF50998">
    <property type="entry name" value="Quinoprotein alcohol dehydrogenase-like"/>
    <property type="match status" value="1"/>
</dbReference>
<dbReference type="AlphaFoldDB" id="A0A853JVD8"/>
<dbReference type="RefSeq" id="WP_180494333.1">
    <property type="nucleotide sequence ID" value="NZ_JACCKS010000043.1"/>
</dbReference>
<feature type="compositionally biased region" description="Basic and acidic residues" evidence="1">
    <location>
        <begin position="799"/>
        <end position="820"/>
    </location>
</feature>
<dbReference type="PANTHER" id="PTHR34512:SF30">
    <property type="entry name" value="OUTER MEMBRANE PROTEIN ASSEMBLY FACTOR BAMB"/>
    <property type="match status" value="1"/>
</dbReference>
<dbReference type="InterPro" id="IPR015943">
    <property type="entry name" value="WD40/YVTN_repeat-like_dom_sf"/>
</dbReference>